<feature type="domain" description="DUF6383" evidence="2">
    <location>
        <begin position="1065"/>
        <end position="1138"/>
    </location>
</feature>
<dbReference type="Proteomes" id="UP000629596">
    <property type="component" value="Unassembled WGS sequence"/>
</dbReference>
<dbReference type="InterPro" id="IPR045963">
    <property type="entry name" value="DUF6383"/>
</dbReference>
<evidence type="ECO:0000313" key="3">
    <source>
        <dbReference type="EMBL" id="MBC8603929.1"/>
    </source>
</evidence>
<reference evidence="3 6" key="2">
    <citation type="submission" date="2020-08" db="EMBL/GenBank/DDBJ databases">
        <title>Genome public.</title>
        <authorList>
            <person name="Liu C."/>
            <person name="Sun Q."/>
        </authorList>
    </citation>
    <scope>NUCLEOTIDE SEQUENCE [LARGE SCALE GENOMIC DNA]</scope>
    <source>
        <strain evidence="3 6">426_9</strain>
    </source>
</reference>
<keyword evidence="1" id="KW-0732">Signal</keyword>
<evidence type="ECO:0000313" key="6">
    <source>
        <dbReference type="Proteomes" id="UP000629596"/>
    </source>
</evidence>
<evidence type="ECO:0000259" key="2">
    <source>
        <dbReference type="Pfam" id="PF19910"/>
    </source>
</evidence>
<organism evidence="4 5">
    <name type="scientific">Parabacteroides acidifaciens</name>
    <dbReference type="NCBI Taxonomy" id="2290935"/>
    <lineage>
        <taxon>Bacteria</taxon>
        <taxon>Pseudomonadati</taxon>
        <taxon>Bacteroidota</taxon>
        <taxon>Bacteroidia</taxon>
        <taxon>Bacteroidales</taxon>
        <taxon>Tannerellaceae</taxon>
        <taxon>Parabacteroides</taxon>
    </lineage>
</organism>
<evidence type="ECO:0000313" key="5">
    <source>
        <dbReference type="Proteomes" id="UP000256321"/>
    </source>
</evidence>
<name>A0A3D8H9W4_9BACT</name>
<keyword evidence="6" id="KW-1185">Reference proteome</keyword>
<dbReference type="RefSeq" id="WP_115501423.1">
    <property type="nucleotide sequence ID" value="NZ_JACRTI010000105.1"/>
</dbReference>
<proteinExistence type="predicted"/>
<evidence type="ECO:0000256" key="1">
    <source>
        <dbReference type="SAM" id="SignalP"/>
    </source>
</evidence>
<gene>
    <name evidence="4" type="ORF">DWU89_20200</name>
    <name evidence="3" type="ORF">H8784_19680</name>
</gene>
<dbReference type="EMBL" id="JACRTI010000105">
    <property type="protein sequence ID" value="MBC8603929.1"/>
    <property type="molecule type" value="Genomic_DNA"/>
</dbReference>
<dbReference type="AlphaFoldDB" id="A0A3D8H9W4"/>
<reference evidence="4 5" key="1">
    <citation type="submission" date="2018-07" db="EMBL/GenBank/DDBJ databases">
        <title>Parabacteroides acidifaciens nov. sp., isolated from human feces.</title>
        <authorList>
            <person name="Wang Y.J."/>
        </authorList>
    </citation>
    <scope>NUCLEOTIDE SEQUENCE [LARGE SCALE GENOMIC DNA]</scope>
    <source>
        <strain evidence="4 5">426-9</strain>
    </source>
</reference>
<comment type="caution">
    <text evidence="4">The sequence shown here is derived from an EMBL/GenBank/DDBJ whole genome shotgun (WGS) entry which is preliminary data.</text>
</comment>
<dbReference type="Proteomes" id="UP000256321">
    <property type="component" value="Unassembled WGS sequence"/>
</dbReference>
<dbReference type="EMBL" id="QREV01000105">
    <property type="protein sequence ID" value="RDU47327.1"/>
    <property type="molecule type" value="Genomic_DNA"/>
</dbReference>
<feature type="chain" id="PRO_5017710619" description="DUF6383 domain-containing protein" evidence="1">
    <location>
        <begin position="23"/>
        <end position="1139"/>
    </location>
</feature>
<evidence type="ECO:0000313" key="4">
    <source>
        <dbReference type="EMBL" id="RDU47327.1"/>
    </source>
</evidence>
<protein>
    <recommendedName>
        <fullName evidence="2">DUF6383 domain-containing protein</fullName>
    </recommendedName>
</protein>
<dbReference type="Pfam" id="PF19910">
    <property type="entry name" value="DUF6383"/>
    <property type="match status" value="1"/>
</dbReference>
<feature type="signal peptide" evidence="1">
    <location>
        <begin position="1"/>
        <end position="22"/>
    </location>
</feature>
<sequence length="1139" mass="123378">MNKKFSTLLTGALLVGSLTANADPSPTGIDVANVSKIEQLASGTRYYVLSTAKISAPGPVAAGVYIAKDIEGRAMAGTISGFNTAADVSQILWSIKANSVEGSNRYVFTNKQTGETLSFDPANAIDASGMSEVVAPDDADKAYQMTPTETSWTYVKNNDDATGLADLAELTCAFHVDSTMQLVVNTTKGTVFAIKYANAKKYTSLKEGSILSIQAVQPGTLTLSAKDLNTQGDNAAEKYFTMGTSLTLKGNIFAGGKWQAQTIVANGGATKADDYVYAGSTTSSLAATTTDCVVLNKIGSDGKPSFNFAHIDTAYWDGVSDNKDKWYKLAVAEGKAALDASKALTGIDSLGRDGGLAQEAFEFKFTSDLFKDSVIVAVGTKALKKKGDATKEVFGKETYWGDDNSTLADYTTLSFQKLSDANVLTLDQANEDNNLPFYLAAPVVKGTAAAVKDGVYYIQNKAGQFLAAPIYNTYNKVSVSDVKWVTVDGGLQEVAHMPAYQWVILKDQVYSETSPVTITNREFIVNKTVDGTSVQFNQKDAGSCLYVGAEVLFEKESGKCDTKIKTTDSLKLVQITDLAILGDSLLGYKNFEKDSLLVNRYTFNYLHDYADNKYIVKSSKDSLALATDGAQPLEIEAIVGEDIRSYGFEVTDDVAGRIKGLKQLYRRAYNVYAPTAKGKLYLAKNKENQYVFTSNLSATPFLFKEENDLTNNKHYHALLAIKEGKGTDDERYTKVGVSDASVVLKDQEMNETRTSTFFIGKYDAPLYRRFNSLKLEGNEGDAADTLRFVEKYRKEYLQVEANENFKVKGIDFLGLYTPDFTKDGKSFIVDTALVNRDNGDLKPQYLISIDRTDKPTVPGVACPDKAPHYDINGNETDEYHCIHATPAIPGFNFGKYLVNFADSVANATGNKDNYSWKGYTRAGFVKAAHMGDSLYILTGQFADVTPATFDTAVIKKAVKDGKYDKEYIKDLRGKEHKYVTWSMRFVNPAVAANEVEDDRAFLMESMKQEGENDIAPVAGCWLKMQNGCLVMSGTAGSSSSFEEITNGDDALIFNVEKGNKDDIATENEAAPVVSEVKVIAANGGVQIVGAEGKKVVITNILGQTVANTVLTSSDATIATPAGVVVVAVEGEEAVKAIVK</sequence>
<accession>A0A3D8H9W4</accession>